<gene>
    <name evidence="2" type="ORF">GCM10008179_20880</name>
</gene>
<dbReference type="AlphaFoldDB" id="A0A9W6J372"/>
<accession>A0A9W6J372</accession>
<name>A0A9W6J372_9HYPH</name>
<evidence type="ECO:0008006" key="4">
    <source>
        <dbReference type="Google" id="ProtNLM"/>
    </source>
</evidence>
<feature type="transmembrane region" description="Helical" evidence="1">
    <location>
        <begin position="21"/>
        <end position="43"/>
    </location>
</feature>
<dbReference type="EMBL" id="BSFI01000008">
    <property type="protein sequence ID" value="GLK68450.1"/>
    <property type="molecule type" value="Genomic_DNA"/>
</dbReference>
<proteinExistence type="predicted"/>
<keyword evidence="1" id="KW-0812">Transmembrane</keyword>
<comment type="caution">
    <text evidence="2">The sequence shown here is derived from an EMBL/GenBank/DDBJ whole genome shotgun (WGS) entry which is preliminary data.</text>
</comment>
<sequence length="65" mass="6839">MSKQGGQARWIIRAFIRNERGATAIEYAMIAVGLACAVAATVFGTGGSLNTNYYSKVNAAFPANP</sequence>
<evidence type="ECO:0000313" key="2">
    <source>
        <dbReference type="EMBL" id="GLK68450.1"/>
    </source>
</evidence>
<evidence type="ECO:0000256" key="1">
    <source>
        <dbReference type="SAM" id="Phobius"/>
    </source>
</evidence>
<dbReference type="InterPro" id="IPR007047">
    <property type="entry name" value="Flp_Fap"/>
</dbReference>
<dbReference type="Pfam" id="PF04964">
    <property type="entry name" value="Flp_Fap"/>
    <property type="match status" value="1"/>
</dbReference>
<dbReference type="Proteomes" id="UP001143372">
    <property type="component" value="Unassembled WGS sequence"/>
</dbReference>
<keyword evidence="3" id="KW-1185">Reference proteome</keyword>
<reference evidence="2" key="1">
    <citation type="journal article" date="2014" name="Int. J. Syst. Evol. Microbiol.">
        <title>Complete genome sequence of Corynebacterium casei LMG S-19264T (=DSM 44701T), isolated from a smear-ripened cheese.</title>
        <authorList>
            <consortium name="US DOE Joint Genome Institute (JGI-PGF)"/>
            <person name="Walter F."/>
            <person name="Albersmeier A."/>
            <person name="Kalinowski J."/>
            <person name="Ruckert C."/>
        </authorList>
    </citation>
    <scope>NUCLEOTIDE SEQUENCE</scope>
    <source>
        <strain evidence="2">VKM B-2347</strain>
    </source>
</reference>
<protein>
    <recommendedName>
        <fullName evidence="4">Flp family type IVb pilin</fullName>
    </recommendedName>
</protein>
<keyword evidence="1" id="KW-0472">Membrane</keyword>
<keyword evidence="1" id="KW-1133">Transmembrane helix</keyword>
<dbReference type="RefSeq" id="WP_271168688.1">
    <property type="nucleotide sequence ID" value="NZ_BSFI01000008.1"/>
</dbReference>
<evidence type="ECO:0000313" key="3">
    <source>
        <dbReference type="Proteomes" id="UP001143372"/>
    </source>
</evidence>
<reference evidence="2" key="2">
    <citation type="submission" date="2023-01" db="EMBL/GenBank/DDBJ databases">
        <authorList>
            <person name="Sun Q."/>
            <person name="Evtushenko L."/>
        </authorList>
    </citation>
    <scope>NUCLEOTIDE SEQUENCE</scope>
    <source>
        <strain evidence="2">VKM B-2347</strain>
    </source>
</reference>
<organism evidence="2 3">
    <name type="scientific">Hansschlegelia plantiphila</name>
    <dbReference type="NCBI Taxonomy" id="374655"/>
    <lineage>
        <taxon>Bacteria</taxon>
        <taxon>Pseudomonadati</taxon>
        <taxon>Pseudomonadota</taxon>
        <taxon>Alphaproteobacteria</taxon>
        <taxon>Hyphomicrobiales</taxon>
        <taxon>Methylopilaceae</taxon>
        <taxon>Hansschlegelia</taxon>
    </lineage>
</organism>